<dbReference type="SUPFAM" id="SSF54909">
    <property type="entry name" value="Dimeric alpha+beta barrel"/>
    <property type="match status" value="1"/>
</dbReference>
<gene>
    <name evidence="2" type="ORF">FCG67_10795</name>
</gene>
<dbReference type="Gene3D" id="3.30.70.100">
    <property type="match status" value="1"/>
</dbReference>
<feature type="region of interest" description="Disordered" evidence="1">
    <location>
        <begin position="1"/>
        <end position="20"/>
    </location>
</feature>
<dbReference type="Proteomes" id="UP000305109">
    <property type="component" value="Unassembled WGS sequence"/>
</dbReference>
<dbReference type="InterPro" id="IPR011008">
    <property type="entry name" value="Dimeric_a/b-barrel"/>
</dbReference>
<evidence type="ECO:0000313" key="2">
    <source>
        <dbReference type="EMBL" id="TJZ78510.1"/>
    </source>
</evidence>
<reference evidence="2 3" key="1">
    <citation type="submission" date="2019-04" db="EMBL/GenBank/DDBJ databases">
        <title>Rhodococcus oryzae sp. nov., a novel actinomycete isolated from rhizosphere soil of rice (Oryza sativa L.).</title>
        <authorList>
            <person name="Li C."/>
        </authorList>
    </citation>
    <scope>NUCLEOTIDE SEQUENCE [LARGE SCALE GENOMIC DNA]</scope>
    <source>
        <strain evidence="2 3">NEAU-CX67</strain>
    </source>
</reference>
<proteinExistence type="predicted"/>
<dbReference type="RefSeq" id="WP_136909644.1">
    <property type="nucleotide sequence ID" value="NZ_SUMD01000004.1"/>
</dbReference>
<sequence length="69" mass="7579">MPSPSAPRGRAHRQPTGESRYVAEQYVDRDACDAHFAPPYVSGLLSRFPELLAGKPQVEYAETVTSFVA</sequence>
<evidence type="ECO:0000256" key="1">
    <source>
        <dbReference type="SAM" id="MobiDB-lite"/>
    </source>
</evidence>
<comment type="caution">
    <text evidence="2">The sequence shown here is derived from an EMBL/GenBank/DDBJ whole genome shotgun (WGS) entry which is preliminary data.</text>
</comment>
<accession>A0ABY2RL90</accession>
<dbReference type="EMBL" id="SUMD01000004">
    <property type="protein sequence ID" value="TJZ78510.1"/>
    <property type="molecule type" value="Genomic_DNA"/>
</dbReference>
<organism evidence="2 3">
    <name type="scientific">Rhodococcus oryzae</name>
    <dbReference type="NCBI Taxonomy" id="2571143"/>
    <lineage>
        <taxon>Bacteria</taxon>
        <taxon>Bacillati</taxon>
        <taxon>Actinomycetota</taxon>
        <taxon>Actinomycetes</taxon>
        <taxon>Mycobacteriales</taxon>
        <taxon>Nocardiaceae</taxon>
        <taxon>Rhodococcus</taxon>
    </lineage>
</organism>
<evidence type="ECO:0000313" key="3">
    <source>
        <dbReference type="Proteomes" id="UP000305109"/>
    </source>
</evidence>
<protein>
    <submittedName>
        <fullName evidence="2">Uncharacterized protein</fullName>
    </submittedName>
</protein>
<keyword evidence="3" id="KW-1185">Reference proteome</keyword>
<name>A0ABY2RL90_9NOCA</name>